<dbReference type="EMBL" id="RBNL01003965">
    <property type="protein sequence ID" value="RML41485.1"/>
    <property type="molecule type" value="Genomic_DNA"/>
</dbReference>
<name>A0A0N1JEF1_PSEYM</name>
<evidence type="ECO:0000313" key="2">
    <source>
        <dbReference type="Proteomes" id="UP000282378"/>
    </source>
</evidence>
<comment type="caution">
    <text evidence="1">The sequence shown here is derived from an EMBL/GenBank/DDBJ whole genome shotgun (WGS) entry which is preliminary data.</text>
</comment>
<reference evidence="1 2" key="1">
    <citation type="submission" date="2018-08" db="EMBL/GenBank/DDBJ databases">
        <title>Recombination of ecologically and evolutionarily significant loci maintains genetic cohesion in the Pseudomonas syringae species complex.</title>
        <authorList>
            <person name="Dillon M."/>
            <person name="Thakur S."/>
            <person name="Almeida R.N.D."/>
            <person name="Weir B.S."/>
            <person name="Guttman D.S."/>
        </authorList>
    </citation>
    <scope>NUCLEOTIDE SEQUENCE [LARGE SCALE GENOMIC DNA]</scope>
    <source>
        <strain evidence="1 2">88_10</strain>
    </source>
</reference>
<gene>
    <name evidence="1" type="ORF">APX70_100854</name>
</gene>
<accession>A0A0N1JEF1</accession>
<evidence type="ECO:0000313" key="1">
    <source>
        <dbReference type="EMBL" id="RML41485.1"/>
    </source>
</evidence>
<protein>
    <submittedName>
        <fullName evidence="1">Uncharacterized protein</fullName>
    </submittedName>
</protein>
<dbReference type="Proteomes" id="UP000282378">
    <property type="component" value="Unassembled WGS sequence"/>
</dbReference>
<organism evidence="1 2">
    <name type="scientific">Pseudomonas syringae pv. maculicola</name>
    <dbReference type="NCBI Taxonomy" id="59511"/>
    <lineage>
        <taxon>Bacteria</taxon>
        <taxon>Pseudomonadati</taxon>
        <taxon>Pseudomonadota</taxon>
        <taxon>Gammaproteobacteria</taxon>
        <taxon>Pseudomonadales</taxon>
        <taxon>Pseudomonadaceae</taxon>
        <taxon>Pseudomonas</taxon>
    </lineage>
</organism>
<sequence>MNRLCVLFCRLFIAGQQPVALCAQGEVQDRHRRLPIAVYAYSKKDVLKSFIRA</sequence>
<dbReference type="AlphaFoldDB" id="A0A0N1JEF1"/>
<proteinExistence type="predicted"/>